<dbReference type="RefSeq" id="XP_067766199.1">
    <property type="nucleotide sequence ID" value="XM_067906931.1"/>
</dbReference>
<comment type="caution">
    <text evidence="1">The sequence shown here is derived from an EMBL/GenBank/DDBJ whole genome shotgun (WGS) entry which is preliminary data.</text>
</comment>
<dbReference type="KEGG" id="ssao:94297082"/>
<name>A0A9P8LWC0_9EUKA</name>
<dbReference type="GeneID" id="94297082"/>
<dbReference type="EMBL" id="AUWU02000003">
    <property type="protein sequence ID" value="KAH0575426.1"/>
    <property type="molecule type" value="Genomic_DNA"/>
</dbReference>
<evidence type="ECO:0000313" key="2">
    <source>
        <dbReference type="Proteomes" id="UP000018208"/>
    </source>
</evidence>
<sequence length="121" mass="13977">MKTKIQKTALYSFLLNLPEINIAVHIPLELQELMQHQQTTADVSQVFTSNKGLLIVKNQNIFSNTQEQLIYHCLSHNIAILSVDDLEVSFLFLAQHDLLFEKYIIDVSKMYNPQVVNTIFQ</sequence>
<evidence type="ECO:0000313" key="1">
    <source>
        <dbReference type="EMBL" id="KAH0575426.1"/>
    </source>
</evidence>
<dbReference type="Proteomes" id="UP000018208">
    <property type="component" value="Unassembled WGS sequence"/>
</dbReference>
<dbReference type="AlphaFoldDB" id="A0A9P8LWC0"/>
<keyword evidence="2" id="KW-1185">Reference proteome</keyword>
<protein>
    <submittedName>
        <fullName evidence="1">Uncharacterized protein</fullName>
    </submittedName>
</protein>
<accession>A0A9P8LWC0</accession>
<organism evidence="1 2">
    <name type="scientific">Spironucleus salmonicida</name>
    <dbReference type="NCBI Taxonomy" id="348837"/>
    <lineage>
        <taxon>Eukaryota</taxon>
        <taxon>Metamonada</taxon>
        <taxon>Diplomonadida</taxon>
        <taxon>Hexamitidae</taxon>
        <taxon>Hexamitinae</taxon>
        <taxon>Spironucleus</taxon>
    </lineage>
</organism>
<reference evidence="1 2" key="1">
    <citation type="journal article" date="2014" name="PLoS Genet.">
        <title>The Genome of Spironucleus salmonicida Highlights a Fish Pathogen Adapted to Fluctuating Environments.</title>
        <authorList>
            <person name="Xu F."/>
            <person name="Jerlstrom-Hultqvist J."/>
            <person name="Einarsson E."/>
            <person name="Astvaldsson A."/>
            <person name="Svard S.G."/>
            <person name="Andersson J.O."/>
        </authorList>
    </citation>
    <scope>NUCLEOTIDE SEQUENCE [LARGE SCALE GENOMIC DNA]</scope>
    <source>
        <strain evidence="1 2">ATCC 50377</strain>
    </source>
</reference>
<proteinExistence type="predicted"/>
<gene>
    <name evidence="1" type="ORF">SS50377_23059</name>
</gene>